<gene>
    <name evidence="8" type="ORF">M6B38_189035</name>
</gene>
<evidence type="ECO:0000313" key="8">
    <source>
        <dbReference type="EMBL" id="KAJ6803608.1"/>
    </source>
</evidence>
<dbReference type="PROSITE" id="PS50076">
    <property type="entry name" value="DNAJ_2"/>
    <property type="match status" value="1"/>
</dbReference>
<evidence type="ECO:0000256" key="2">
    <source>
        <dbReference type="ARBA" id="ARBA00022692"/>
    </source>
</evidence>
<feature type="domain" description="J" evidence="7">
    <location>
        <begin position="102"/>
        <end position="166"/>
    </location>
</feature>
<dbReference type="Gene3D" id="1.10.287.110">
    <property type="entry name" value="DnaJ domain"/>
    <property type="match status" value="1"/>
</dbReference>
<evidence type="ECO:0000259" key="7">
    <source>
        <dbReference type="PROSITE" id="PS50076"/>
    </source>
</evidence>
<evidence type="ECO:0000256" key="1">
    <source>
        <dbReference type="ARBA" id="ARBA00004167"/>
    </source>
</evidence>
<evidence type="ECO:0000256" key="5">
    <source>
        <dbReference type="SAM" id="MobiDB-lite"/>
    </source>
</evidence>
<organism evidence="8 9">
    <name type="scientific">Iris pallida</name>
    <name type="common">Sweet iris</name>
    <dbReference type="NCBI Taxonomy" id="29817"/>
    <lineage>
        <taxon>Eukaryota</taxon>
        <taxon>Viridiplantae</taxon>
        <taxon>Streptophyta</taxon>
        <taxon>Embryophyta</taxon>
        <taxon>Tracheophyta</taxon>
        <taxon>Spermatophyta</taxon>
        <taxon>Magnoliopsida</taxon>
        <taxon>Liliopsida</taxon>
        <taxon>Asparagales</taxon>
        <taxon>Iridaceae</taxon>
        <taxon>Iridoideae</taxon>
        <taxon>Irideae</taxon>
        <taxon>Iris</taxon>
    </lineage>
</organism>
<feature type="transmembrane region" description="Helical" evidence="6">
    <location>
        <begin position="244"/>
        <end position="266"/>
    </location>
</feature>
<reference evidence="8" key="1">
    <citation type="journal article" date="2023" name="GigaByte">
        <title>Genome assembly of the bearded iris, Iris pallida Lam.</title>
        <authorList>
            <person name="Bruccoleri R.E."/>
            <person name="Oakeley E.J."/>
            <person name="Faust A.M.E."/>
            <person name="Altorfer M."/>
            <person name="Dessus-Babus S."/>
            <person name="Burckhardt D."/>
            <person name="Oertli M."/>
            <person name="Naumann U."/>
            <person name="Petersen F."/>
            <person name="Wong J."/>
        </authorList>
    </citation>
    <scope>NUCLEOTIDE SEQUENCE</scope>
    <source>
        <strain evidence="8">GSM-AAB239-AS_SAM_17_03QT</strain>
    </source>
</reference>
<dbReference type="GO" id="GO:0071218">
    <property type="term" value="P:cellular response to misfolded protein"/>
    <property type="evidence" value="ECO:0007669"/>
    <property type="project" value="TreeGrafter"/>
</dbReference>
<feature type="region of interest" description="Disordered" evidence="5">
    <location>
        <begin position="52"/>
        <end position="85"/>
    </location>
</feature>
<dbReference type="Pfam" id="PF09320">
    <property type="entry name" value="DUF1977"/>
    <property type="match status" value="1"/>
</dbReference>
<evidence type="ECO:0000313" key="9">
    <source>
        <dbReference type="Proteomes" id="UP001140949"/>
    </source>
</evidence>
<evidence type="ECO:0000256" key="6">
    <source>
        <dbReference type="SAM" id="Phobius"/>
    </source>
</evidence>
<dbReference type="InterPro" id="IPR051100">
    <property type="entry name" value="DnaJ_subfamily_B/C"/>
</dbReference>
<protein>
    <submittedName>
        <fullName evidence="8">Chaperone protein dnaJ 49</fullName>
    </submittedName>
</protein>
<evidence type="ECO:0000256" key="4">
    <source>
        <dbReference type="ARBA" id="ARBA00023136"/>
    </source>
</evidence>
<dbReference type="Pfam" id="PF00226">
    <property type="entry name" value="DnaJ"/>
    <property type="match status" value="1"/>
</dbReference>
<dbReference type="PANTHER" id="PTHR43908">
    <property type="entry name" value="AT29763P-RELATED"/>
    <property type="match status" value="1"/>
</dbReference>
<dbReference type="AlphaFoldDB" id="A0AAX6EI49"/>
<accession>A0AAX6EI49</accession>
<sequence>MDGNKDEAARCLKLAESALLSKDKQRALKFIRIAKRLDPAIRADELSAACRSPDVSIPQPQHASAREHPTATSSGAAKRSGLDRGYTEDHVKSIREIRKSKDYYTILGVERSCSVEEIRKAYRKLSLKVHPDKNKAPGADEAFKTVSKAFKCLSEDGSRRQYDQTGVADGYEFDPLHNNARRRRRRTTTTRTYDFFEEDLDPDEIFRSFFYGGTQGGAFRPQQVYRTRTARQQREQSVPGGGGFSWMILLQFMLIVFFFVIASIPFSELHYSLQKTNAYHIPKLTEKHGVEYYVKVSDFDHKFPKGSSSRYKLEDSVERDYSSALGRYCRVEMQRRRWVRDYPTPHCDKLRSFRVA</sequence>
<dbReference type="Proteomes" id="UP001140949">
    <property type="component" value="Unassembled WGS sequence"/>
</dbReference>
<keyword evidence="4 6" id="KW-0472">Membrane</keyword>
<comment type="subcellular location">
    <subcellularLocation>
        <location evidence="1">Membrane</location>
        <topology evidence="1">Single-pass membrane protein</topology>
    </subcellularLocation>
</comment>
<dbReference type="GO" id="GO:0005789">
    <property type="term" value="C:endoplasmic reticulum membrane"/>
    <property type="evidence" value="ECO:0007669"/>
    <property type="project" value="TreeGrafter"/>
</dbReference>
<dbReference type="SMART" id="SM00271">
    <property type="entry name" value="DnaJ"/>
    <property type="match status" value="1"/>
</dbReference>
<dbReference type="CDD" id="cd06257">
    <property type="entry name" value="DnaJ"/>
    <property type="match status" value="1"/>
</dbReference>
<dbReference type="InterPro" id="IPR001623">
    <property type="entry name" value="DnaJ_domain"/>
</dbReference>
<reference evidence="8" key="2">
    <citation type="submission" date="2023-04" db="EMBL/GenBank/DDBJ databases">
        <authorList>
            <person name="Bruccoleri R.E."/>
            <person name="Oakeley E.J."/>
            <person name="Faust A.-M."/>
            <person name="Dessus-Babus S."/>
            <person name="Altorfer M."/>
            <person name="Burckhardt D."/>
            <person name="Oertli M."/>
            <person name="Naumann U."/>
            <person name="Petersen F."/>
            <person name="Wong J."/>
        </authorList>
    </citation>
    <scope>NUCLEOTIDE SEQUENCE</scope>
    <source>
        <strain evidence="8">GSM-AAB239-AS_SAM_17_03QT</strain>
        <tissue evidence="8">Leaf</tissue>
    </source>
</reference>
<comment type="caution">
    <text evidence="8">The sequence shown here is derived from an EMBL/GenBank/DDBJ whole genome shotgun (WGS) entry which is preliminary data.</text>
</comment>
<dbReference type="PANTHER" id="PTHR43908:SF5">
    <property type="entry name" value="CHAPERONE PROTEIN DNAJ 49"/>
    <property type="match status" value="1"/>
</dbReference>
<keyword evidence="2 6" id="KW-0812">Transmembrane</keyword>
<proteinExistence type="predicted"/>
<dbReference type="EMBL" id="JANAVB010036419">
    <property type="protein sequence ID" value="KAJ6803608.1"/>
    <property type="molecule type" value="Genomic_DNA"/>
</dbReference>
<dbReference type="InterPro" id="IPR015399">
    <property type="entry name" value="DUF1977_DnaJ-like"/>
</dbReference>
<keyword evidence="3 6" id="KW-1133">Transmembrane helix</keyword>
<dbReference type="SUPFAM" id="SSF46565">
    <property type="entry name" value="Chaperone J-domain"/>
    <property type="match status" value="1"/>
</dbReference>
<dbReference type="GO" id="GO:0030544">
    <property type="term" value="F:Hsp70 protein binding"/>
    <property type="evidence" value="ECO:0007669"/>
    <property type="project" value="TreeGrafter"/>
</dbReference>
<name>A0AAX6EI49_IRIPA</name>
<dbReference type="InterPro" id="IPR036869">
    <property type="entry name" value="J_dom_sf"/>
</dbReference>
<evidence type="ECO:0000256" key="3">
    <source>
        <dbReference type="ARBA" id="ARBA00022989"/>
    </source>
</evidence>
<keyword evidence="9" id="KW-1185">Reference proteome</keyword>
<dbReference type="PRINTS" id="PR00625">
    <property type="entry name" value="JDOMAIN"/>
</dbReference>